<dbReference type="OrthoDB" id="2017974at2759"/>
<name>A0A5J5F5H6_9PEZI</name>
<sequence>MMIMEMLLWARTPPSGIAVAPDTLKDADGDIIMQDLDDTAVTLQIVGFLEGERGGDIKKWSLDTSVHLDYSARSTVVKWVLVVDTSFILSHLQLVNSLVQAYFRWGNVVMLPWATIMELDGLKKSNSTIRHKNADGVEVAVSVGSLARRANNWSFETMKSQAKGLWGQMKEEVLDRTATKGDTAILDCCRYVKEIKGFPTAILSNDKNLCVKALVYGIKAVSFTGTPFTADGIMSVLEGSKSGEVAFRAPGIWETAEDANKTVDSDVKISSHSKDPSTVRVPMGLYASRHATSDDVRPRRQHQPESVGSTPGVALTRDAEIKKLKADLGILLVRIEADLVDKFIPLLHRYWEKLPEGERRNFPELGENQNIEYLTWKVLQFSFDSLYPRNGALRQKIRNSDLTYDWNKWSLWVNSELATDCSVRPAKPTSKDIVQFIEDWEILWAGLLNFADNWESTSLSHVVTLASWKMMASGLTPQLDAAN</sequence>
<dbReference type="PANTHER" id="PTHR16161">
    <property type="entry name" value="TRANSCRIPTIONAL PROTEIN SWT1"/>
    <property type="match status" value="1"/>
</dbReference>
<dbReference type="InParanoid" id="A0A5J5F5H6"/>
<reference evidence="3 4" key="1">
    <citation type="submission" date="2019-09" db="EMBL/GenBank/DDBJ databases">
        <title>Draft genome of the ectomycorrhizal ascomycete Sphaerosporella brunnea.</title>
        <authorList>
            <consortium name="DOE Joint Genome Institute"/>
            <person name="Benucci G.M."/>
            <person name="Marozzi G."/>
            <person name="Antonielli L."/>
            <person name="Sanchez S."/>
            <person name="Marco P."/>
            <person name="Wang X."/>
            <person name="Falini L.B."/>
            <person name="Barry K."/>
            <person name="Haridas S."/>
            <person name="Lipzen A."/>
            <person name="Labutti K."/>
            <person name="Grigoriev I.V."/>
            <person name="Murat C."/>
            <person name="Martin F."/>
            <person name="Albertini E."/>
            <person name="Donnini D."/>
            <person name="Bonito G."/>
        </authorList>
    </citation>
    <scope>NUCLEOTIDE SEQUENCE [LARGE SCALE GENOMIC DNA]</scope>
    <source>
        <strain evidence="3 4">Sb_GMNB300</strain>
    </source>
</reference>
<organism evidence="3 4">
    <name type="scientific">Sphaerosporella brunnea</name>
    <dbReference type="NCBI Taxonomy" id="1250544"/>
    <lineage>
        <taxon>Eukaryota</taxon>
        <taxon>Fungi</taxon>
        <taxon>Dikarya</taxon>
        <taxon>Ascomycota</taxon>
        <taxon>Pezizomycotina</taxon>
        <taxon>Pezizomycetes</taxon>
        <taxon>Pezizales</taxon>
        <taxon>Pyronemataceae</taxon>
        <taxon>Sphaerosporella</taxon>
    </lineage>
</organism>
<comment type="caution">
    <text evidence="3">The sequence shown here is derived from an EMBL/GenBank/DDBJ whole genome shotgun (WGS) entry which is preliminary data.</text>
</comment>
<evidence type="ECO:0000313" key="3">
    <source>
        <dbReference type="EMBL" id="KAA8911829.1"/>
    </source>
</evidence>
<keyword evidence="4" id="KW-1185">Reference proteome</keyword>
<evidence type="ECO:0000256" key="1">
    <source>
        <dbReference type="SAM" id="MobiDB-lite"/>
    </source>
</evidence>
<dbReference type="AlphaFoldDB" id="A0A5J5F5H6"/>
<evidence type="ECO:0000313" key="4">
    <source>
        <dbReference type="Proteomes" id="UP000326924"/>
    </source>
</evidence>
<dbReference type="SMART" id="SM00670">
    <property type="entry name" value="PINc"/>
    <property type="match status" value="1"/>
</dbReference>
<evidence type="ECO:0000259" key="2">
    <source>
        <dbReference type="SMART" id="SM00670"/>
    </source>
</evidence>
<dbReference type="Pfam" id="PF13638">
    <property type="entry name" value="PIN_4"/>
    <property type="match status" value="1"/>
</dbReference>
<dbReference type="GO" id="GO:0004540">
    <property type="term" value="F:RNA nuclease activity"/>
    <property type="evidence" value="ECO:0007669"/>
    <property type="project" value="UniProtKB-ARBA"/>
</dbReference>
<feature type="domain" description="PIN" evidence="2">
    <location>
        <begin position="79"/>
        <end position="211"/>
    </location>
</feature>
<dbReference type="GO" id="GO:0005634">
    <property type="term" value="C:nucleus"/>
    <property type="evidence" value="ECO:0007669"/>
    <property type="project" value="TreeGrafter"/>
</dbReference>
<gene>
    <name evidence="3" type="ORF">FN846DRAFT_376707</name>
</gene>
<dbReference type="SUPFAM" id="SSF88723">
    <property type="entry name" value="PIN domain-like"/>
    <property type="match status" value="1"/>
</dbReference>
<dbReference type="InterPro" id="IPR029060">
    <property type="entry name" value="PIN-like_dom_sf"/>
</dbReference>
<proteinExistence type="predicted"/>
<feature type="region of interest" description="Disordered" evidence="1">
    <location>
        <begin position="291"/>
        <end position="312"/>
    </location>
</feature>
<dbReference type="Gene3D" id="3.40.50.1010">
    <property type="entry name" value="5'-nuclease"/>
    <property type="match status" value="1"/>
</dbReference>
<dbReference type="InterPro" id="IPR002716">
    <property type="entry name" value="PIN_dom"/>
</dbReference>
<dbReference type="CDD" id="cd18727">
    <property type="entry name" value="PIN_Swt1-like"/>
    <property type="match status" value="1"/>
</dbReference>
<dbReference type="PANTHER" id="PTHR16161:SF0">
    <property type="entry name" value="TRANSCRIPTIONAL PROTEIN SWT1"/>
    <property type="match status" value="1"/>
</dbReference>
<dbReference type="Proteomes" id="UP000326924">
    <property type="component" value="Unassembled WGS sequence"/>
</dbReference>
<dbReference type="InterPro" id="IPR052626">
    <property type="entry name" value="SWT1_Regulator"/>
</dbReference>
<dbReference type="EMBL" id="VXIS01000031">
    <property type="protein sequence ID" value="KAA8911829.1"/>
    <property type="molecule type" value="Genomic_DNA"/>
</dbReference>
<protein>
    <submittedName>
        <fullName evidence="3">PIN domain-containing protein</fullName>
    </submittedName>
</protein>
<accession>A0A5J5F5H6</accession>